<sequence length="266" mass="29217">MTIQTENTKAAAWDLIGSLFWESGRTTAKPSDEEIGLFLDGITAGDTCTVVGASTKDLVEALLDLGAEVTVVDFSQRMCDDLRAALPEGSCRIQRHDITRRAPLELRGTQKFVLNDRLVNRFSEAEARKGLEGMLDLLADGGQVRASIKLGLYPMDERMIANGRERGTLENFYDADAKVIDFAAAGDVLTDSLLPHGDIDPELLLQWYRGRGREQRFDHEDVTALLAAADVEGRGLELTRHTEFGQAPKTRMYTATATGVRSGRDA</sequence>
<name>A0AB39Q6V9_9ACTN</name>
<organism evidence="1">
    <name type="scientific">Streptomyces sp. R28</name>
    <dbReference type="NCBI Taxonomy" id="3238628"/>
    <lineage>
        <taxon>Bacteria</taxon>
        <taxon>Bacillati</taxon>
        <taxon>Actinomycetota</taxon>
        <taxon>Actinomycetes</taxon>
        <taxon>Kitasatosporales</taxon>
        <taxon>Streptomycetaceae</taxon>
        <taxon>Streptomyces</taxon>
    </lineage>
</organism>
<protein>
    <submittedName>
        <fullName evidence="1">Uncharacterized protein</fullName>
    </submittedName>
</protein>
<reference evidence="1" key="1">
    <citation type="submission" date="2024-07" db="EMBL/GenBank/DDBJ databases">
        <authorList>
            <person name="Yu S.T."/>
        </authorList>
    </citation>
    <scope>NUCLEOTIDE SEQUENCE</scope>
    <source>
        <strain evidence="1">R28</strain>
    </source>
</reference>
<dbReference type="SUPFAM" id="SSF53335">
    <property type="entry name" value="S-adenosyl-L-methionine-dependent methyltransferases"/>
    <property type="match status" value="1"/>
</dbReference>
<dbReference type="Gene3D" id="3.40.50.150">
    <property type="entry name" value="Vaccinia Virus protein VP39"/>
    <property type="match status" value="1"/>
</dbReference>
<gene>
    <name evidence="1" type="ORF">AB5J49_39360</name>
</gene>
<dbReference type="EMBL" id="CP163439">
    <property type="protein sequence ID" value="XDQ38937.1"/>
    <property type="molecule type" value="Genomic_DNA"/>
</dbReference>
<dbReference type="RefSeq" id="WP_369173673.1">
    <property type="nucleotide sequence ID" value="NZ_CP163439.1"/>
</dbReference>
<dbReference type="Gene3D" id="1.10.150.330">
    <property type="entry name" value="zn-dependent alcohol dehydrogenase"/>
    <property type="match status" value="1"/>
</dbReference>
<proteinExistence type="predicted"/>
<evidence type="ECO:0000313" key="1">
    <source>
        <dbReference type="EMBL" id="XDQ38937.1"/>
    </source>
</evidence>
<dbReference type="AlphaFoldDB" id="A0AB39Q6V9"/>
<accession>A0AB39Q6V9</accession>
<dbReference type="InterPro" id="IPR029063">
    <property type="entry name" value="SAM-dependent_MTases_sf"/>
</dbReference>